<evidence type="ECO:0000313" key="4">
    <source>
        <dbReference type="Proteomes" id="UP001589776"/>
    </source>
</evidence>
<reference evidence="3 4" key="1">
    <citation type="submission" date="2024-09" db="EMBL/GenBank/DDBJ databases">
        <authorList>
            <person name="Sun Q."/>
            <person name="Mori K."/>
        </authorList>
    </citation>
    <scope>NUCLEOTIDE SEQUENCE [LARGE SCALE GENOMIC DNA]</scope>
    <source>
        <strain evidence="3 4">CCM 7759</strain>
    </source>
</reference>
<dbReference type="RefSeq" id="WP_377471771.1">
    <property type="nucleotide sequence ID" value="NZ_JBHLWN010000073.1"/>
</dbReference>
<dbReference type="Gene3D" id="3.40.50.720">
    <property type="entry name" value="NAD(P)-binding Rossmann-like Domain"/>
    <property type="match status" value="1"/>
</dbReference>
<evidence type="ECO:0000256" key="1">
    <source>
        <dbReference type="ARBA" id="ARBA00023002"/>
    </source>
</evidence>
<dbReference type="Proteomes" id="UP001589776">
    <property type="component" value="Unassembled WGS sequence"/>
</dbReference>
<protein>
    <submittedName>
        <fullName evidence="3">Zinc-binding dehydrogenase</fullName>
    </submittedName>
</protein>
<dbReference type="InterPro" id="IPR013149">
    <property type="entry name" value="ADH-like_C"/>
</dbReference>
<gene>
    <name evidence="3" type="ORF">ACFFK0_18395</name>
</gene>
<evidence type="ECO:0000313" key="3">
    <source>
        <dbReference type="EMBL" id="MFC0214405.1"/>
    </source>
</evidence>
<dbReference type="SUPFAM" id="SSF51735">
    <property type="entry name" value="NAD(P)-binding Rossmann-fold domains"/>
    <property type="match status" value="1"/>
</dbReference>
<dbReference type="Pfam" id="PF00107">
    <property type="entry name" value="ADH_zinc_N"/>
    <property type="match status" value="1"/>
</dbReference>
<dbReference type="EMBL" id="JBHLWN010000073">
    <property type="protein sequence ID" value="MFC0214405.1"/>
    <property type="molecule type" value="Genomic_DNA"/>
</dbReference>
<feature type="domain" description="Alcohol dehydrogenase-like C-terminal" evidence="2">
    <location>
        <begin position="5"/>
        <end position="69"/>
    </location>
</feature>
<organism evidence="3 4">
    <name type="scientific">Paenibacillus chartarius</name>
    <dbReference type="NCBI Taxonomy" id="747481"/>
    <lineage>
        <taxon>Bacteria</taxon>
        <taxon>Bacillati</taxon>
        <taxon>Bacillota</taxon>
        <taxon>Bacilli</taxon>
        <taxon>Bacillales</taxon>
        <taxon>Paenibacillaceae</taxon>
        <taxon>Paenibacillus</taxon>
    </lineage>
</organism>
<dbReference type="PANTHER" id="PTHR43401:SF2">
    <property type="entry name" value="L-THREONINE 3-DEHYDROGENASE"/>
    <property type="match status" value="1"/>
</dbReference>
<dbReference type="PANTHER" id="PTHR43401">
    <property type="entry name" value="L-THREONINE 3-DEHYDROGENASE"/>
    <property type="match status" value="1"/>
</dbReference>
<dbReference type="InterPro" id="IPR036291">
    <property type="entry name" value="NAD(P)-bd_dom_sf"/>
</dbReference>
<keyword evidence="4" id="KW-1185">Reference proteome</keyword>
<name>A0ABV6DP32_9BACL</name>
<dbReference type="Gene3D" id="3.90.180.10">
    <property type="entry name" value="Medium-chain alcohol dehydrogenases, catalytic domain"/>
    <property type="match status" value="1"/>
</dbReference>
<accession>A0ABV6DP32</accession>
<proteinExistence type="predicted"/>
<comment type="caution">
    <text evidence="3">The sequence shown here is derived from an EMBL/GenBank/DDBJ whole genome shotgun (WGS) entry which is preliminary data.</text>
</comment>
<dbReference type="InterPro" id="IPR050129">
    <property type="entry name" value="Zn_alcohol_dh"/>
</dbReference>
<sequence>MSSSGAGISKKCVGNRRSIHDALRFARNGGKVVLLGLAGILDRIDWTMVWLKELDVKGSFAYGAEDYKGKRMRTLEIAIELMRLGKVDLTPLITHRFPLEKYKDAFAIVANKGRASCIKAIFEL</sequence>
<evidence type="ECO:0000259" key="2">
    <source>
        <dbReference type="Pfam" id="PF00107"/>
    </source>
</evidence>
<keyword evidence="1" id="KW-0560">Oxidoreductase</keyword>